<dbReference type="Proteomes" id="UP000232693">
    <property type="component" value="Chromosome"/>
</dbReference>
<dbReference type="RefSeq" id="WP_106647220.1">
    <property type="nucleotide sequence ID" value="NZ_BMGO01000001.1"/>
</dbReference>
<dbReference type="OrthoDB" id="5298444at2"/>
<gene>
    <name evidence="1" type="ORF">CW740_09205</name>
</gene>
<proteinExistence type="predicted"/>
<dbReference type="InterPro" id="IPR010982">
    <property type="entry name" value="Lambda_DNA-bd_dom_sf"/>
</dbReference>
<dbReference type="PROSITE" id="PS50943">
    <property type="entry name" value="HTH_CROC1"/>
    <property type="match status" value="1"/>
</dbReference>
<dbReference type="AlphaFoldDB" id="A0A2K9AG80"/>
<dbReference type="SUPFAM" id="SSF47413">
    <property type="entry name" value="lambda repressor-like DNA-binding domains"/>
    <property type="match status" value="1"/>
</dbReference>
<organism evidence="1 2">
    <name type="scientific">Kangiella profundi</name>
    <dbReference type="NCBI Taxonomy" id="1561924"/>
    <lineage>
        <taxon>Bacteria</taxon>
        <taxon>Pseudomonadati</taxon>
        <taxon>Pseudomonadota</taxon>
        <taxon>Gammaproteobacteria</taxon>
        <taxon>Kangiellales</taxon>
        <taxon>Kangiellaceae</taxon>
        <taxon>Kangiella</taxon>
    </lineage>
</organism>
<dbReference type="InterPro" id="IPR001387">
    <property type="entry name" value="Cro/C1-type_HTH"/>
</dbReference>
<protein>
    <submittedName>
        <fullName evidence="1">XRE family transcriptional regulator</fullName>
    </submittedName>
</protein>
<reference evidence="1 2" key="1">
    <citation type="submission" date="2017-12" db="EMBL/GenBank/DDBJ databases">
        <title>Kangiella profundi FT102 completed genome.</title>
        <authorList>
            <person name="Xu J."/>
            <person name="Wang J."/>
            <person name="Lu Y."/>
        </authorList>
    </citation>
    <scope>NUCLEOTIDE SEQUENCE [LARGE SCALE GENOMIC DNA]</scope>
    <source>
        <strain evidence="1 2">FT102</strain>
    </source>
</reference>
<dbReference type="CDD" id="cd00093">
    <property type="entry name" value="HTH_XRE"/>
    <property type="match status" value="1"/>
</dbReference>
<sequence length="247" mass="29087">MSNQTLEILEALKQELRKQGITYKALSKALDMSEANIKRMFSQNKISLDRLEKICDLLHLDILQLAQSAHQQRKQISQLTLEQENQLISDQRLLLVAQLCLSDWKFDEMLERYSFTEPQLIKYLVQLDRIDFIELLPGNRIRKRVSPHFKWHPKGPVQSFFAEHIQSEFFRSSFTEKNEKVLFISGMLSDKSNQKIQELIDELGIAYRQQLREDKNLELAEKKGTSLVVGLRNWELSVFNELRRKPL</sequence>
<dbReference type="SMART" id="SM00530">
    <property type="entry name" value="HTH_XRE"/>
    <property type="match status" value="1"/>
</dbReference>
<accession>A0A2K9AG80</accession>
<evidence type="ECO:0000313" key="1">
    <source>
        <dbReference type="EMBL" id="AUD79406.1"/>
    </source>
</evidence>
<evidence type="ECO:0000313" key="2">
    <source>
        <dbReference type="Proteomes" id="UP000232693"/>
    </source>
</evidence>
<dbReference type="GO" id="GO:0003677">
    <property type="term" value="F:DNA binding"/>
    <property type="evidence" value="ECO:0007669"/>
    <property type="project" value="InterPro"/>
</dbReference>
<dbReference type="Gene3D" id="1.10.260.40">
    <property type="entry name" value="lambda repressor-like DNA-binding domains"/>
    <property type="match status" value="1"/>
</dbReference>
<dbReference type="KEGG" id="kpd:CW740_09205"/>
<keyword evidence="2" id="KW-1185">Reference proteome</keyword>
<dbReference type="Pfam" id="PF13443">
    <property type="entry name" value="HTH_26"/>
    <property type="match status" value="1"/>
</dbReference>
<dbReference type="EMBL" id="CP025120">
    <property type="protein sequence ID" value="AUD79406.1"/>
    <property type="molecule type" value="Genomic_DNA"/>
</dbReference>
<name>A0A2K9AG80_9GAMM</name>